<dbReference type="GO" id="GO:0005737">
    <property type="term" value="C:cytoplasm"/>
    <property type="evidence" value="ECO:0007669"/>
    <property type="project" value="UniProtKB-SubCell"/>
</dbReference>
<dbReference type="InterPro" id="IPR037218">
    <property type="entry name" value="PTPA_sf"/>
</dbReference>
<dbReference type="InterPro" id="IPR004327">
    <property type="entry name" value="Phstyr_phstse_ac"/>
</dbReference>
<proteinExistence type="inferred from homology"/>
<feature type="region of interest" description="Disordered" evidence="11">
    <location>
        <begin position="393"/>
        <end position="425"/>
    </location>
</feature>
<dbReference type="EC" id="5.2.1.8" evidence="4 10"/>
<keyword evidence="7 10" id="KW-0413">Isomerase</keyword>
<protein>
    <recommendedName>
        <fullName evidence="8 10">Serine/threonine-protein phosphatase 2A activator</fullName>
        <ecNumber evidence="4 10">5.2.1.8</ecNumber>
    </recommendedName>
    <alternativeName>
        <fullName evidence="9 10">Phosphotyrosyl phosphatase activator</fullName>
    </alternativeName>
</protein>
<dbReference type="PANTHER" id="PTHR10012">
    <property type="entry name" value="SERINE/THREONINE-PROTEIN PHOSPHATASE 2A REGULATORY SUBUNIT B"/>
    <property type="match status" value="1"/>
</dbReference>
<comment type="function">
    <text evidence="10">PPIases accelerate the folding of proteins. It catalyzes the cis-trans isomerization of proline imidic peptide bonds in oligopeptides.</text>
</comment>
<organism evidence="12 13">
    <name type="scientific">Drosophila kikkawai</name>
    <name type="common">Fruit fly</name>
    <dbReference type="NCBI Taxonomy" id="30033"/>
    <lineage>
        <taxon>Eukaryota</taxon>
        <taxon>Metazoa</taxon>
        <taxon>Ecdysozoa</taxon>
        <taxon>Arthropoda</taxon>
        <taxon>Hexapoda</taxon>
        <taxon>Insecta</taxon>
        <taxon>Pterygota</taxon>
        <taxon>Neoptera</taxon>
        <taxon>Endopterygota</taxon>
        <taxon>Diptera</taxon>
        <taxon>Brachycera</taxon>
        <taxon>Muscomorpha</taxon>
        <taxon>Ephydroidea</taxon>
        <taxon>Drosophilidae</taxon>
        <taxon>Drosophila</taxon>
        <taxon>Sophophora</taxon>
    </lineage>
</organism>
<evidence type="ECO:0000256" key="4">
    <source>
        <dbReference type="ARBA" id="ARBA00013194"/>
    </source>
</evidence>
<dbReference type="AlphaFoldDB" id="A0A6P4J7I6"/>
<evidence type="ECO:0000256" key="6">
    <source>
        <dbReference type="ARBA" id="ARBA00023110"/>
    </source>
</evidence>
<dbReference type="GO" id="GO:0000159">
    <property type="term" value="C:protein phosphatase type 2A complex"/>
    <property type="evidence" value="ECO:0007669"/>
    <property type="project" value="TreeGrafter"/>
</dbReference>
<evidence type="ECO:0000256" key="2">
    <source>
        <dbReference type="ARBA" id="ARBA00004496"/>
    </source>
</evidence>
<evidence type="ECO:0000256" key="11">
    <source>
        <dbReference type="SAM" id="MobiDB-lite"/>
    </source>
</evidence>
<name>A0A6P4J7I6_DROKI</name>
<reference evidence="13" key="1">
    <citation type="submission" date="2025-08" db="UniProtKB">
        <authorList>
            <consortium name="RefSeq"/>
        </authorList>
    </citation>
    <scope>IDENTIFICATION</scope>
    <source>
        <strain evidence="13">14028-0561.14</strain>
        <tissue evidence="13">Whole fly</tissue>
    </source>
</reference>
<accession>A0A6P4J7I6</accession>
<dbReference type="OMA" id="YLWGAAQ"/>
<gene>
    <name evidence="13" type="primary">LOC108080957</name>
</gene>
<sequence>MSNTQRPNDSILINITEDVLRATDVLTQKGPVKQVRGDSDLFRWVRSQAYRDLIAYINNTSLALQGRRLTESFPVSEEMQRLCDMFDDLERPLAKHTDTSASSKVSVSYLAWLRHMFQIVLRQLAGAVSGEKCMHIHELGEYLRRSFGNATTLEFGPGNELMFLFFLCGLFRADILRARDTVAAALMLFYRYIHLVRRLIAIYNLPISRNPRCAIEDYFFVPYLWGAAQLCLDAPFSPPQCDQPKAIESYRHDYMMVNLIENLPEKSGPLSHNAFQLWCILSAPTWPEVYRGLERCYINHILSSFHTVENAIFWELMSFDMAPAEGLLHRPSMGQRERRVSGVIQQEEGPVRPYSSLGLFTSLHELQKTSEEETDDDDMGDRLVMLHPTTEVAAGLEDLETGERLSDTSTSNTSAETRFFMGKDD</sequence>
<comment type="subcellular location">
    <subcellularLocation>
        <location evidence="2 10">Cytoplasm</location>
    </subcellularLocation>
</comment>
<dbReference type="GO" id="GO:0008160">
    <property type="term" value="F:protein tyrosine phosphatase activator activity"/>
    <property type="evidence" value="ECO:0007669"/>
    <property type="project" value="TreeGrafter"/>
</dbReference>
<dbReference type="InterPro" id="IPR043170">
    <property type="entry name" value="PTPA_C_lid"/>
</dbReference>
<evidence type="ECO:0000256" key="7">
    <source>
        <dbReference type="ARBA" id="ARBA00023235"/>
    </source>
</evidence>
<dbReference type="OrthoDB" id="7849103at2759"/>
<evidence type="ECO:0000256" key="10">
    <source>
        <dbReference type="RuleBase" id="RU361210"/>
    </source>
</evidence>
<dbReference type="GO" id="GO:0003755">
    <property type="term" value="F:peptidyl-prolyl cis-trans isomerase activity"/>
    <property type="evidence" value="ECO:0007669"/>
    <property type="project" value="UniProtKB-KW"/>
</dbReference>
<keyword evidence="5 10" id="KW-0963">Cytoplasm</keyword>
<dbReference type="GO" id="GO:0007052">
    <property type="term" value="P:mitotic spindle organization"/>
    <property type="evidence" value="ECO:0007669"/>
    <property type="project" value="TreeGrafter"/>
</dbReference>
<evidence type="ECO:0000256" key="5">
    <source>
        <dbReference type="ARBA" id="ARBA00022490"/>
    </source>
</evidence>
<dbReference type="Proteomes" id="UP001652661">
    <property type="component" value="Chromosome 3R"/>
</dbReference>
<dbReference type="PANTHER" id="PTHR10012:SF0">
    <property type="entry name" value="SERINE_THREONINE-PROTEIN PHOSPHATASE 2A ACTIVATOR"/>
    <property type="match status" value="1"/>
</dbReference>
<dbReference type="Gene3D" id="1.20.120.1150">
    <property type="match status" value="1"/>
</dbReference>
<dbReference type="RefSeq" id="XP_017031361.1">
    <property type="nucleotide sequence ID" value="XM_017175872.3"/>
</dbReference>
<evidence type="ECO:0000256" key="1">
    <source>
        <dbReference type="ARBA" id="ARBA00000971"/>
    </source>
</evidence>
<evidence type="ECO:0000256" key="8">
    <source>
        <dbReference type="ARBA" id="ARBA00044786"/>
    </source>
</evidence>
<keyword evidence="12" id="KW-1185">Reference proteome</keyword>
<keyword evidence="6 10" id="KW-0697">Rotamase</keyword>
<comment type="similarity">
    <text evidence="3 10">Belongs to the PTPA-type PPIase family.</text>
</comment>
<comment type="catalytic activity">
    <reaction evidence="1 10">
        <text>[protein]-peptidylproline (omega=180) = [protein]-peptidylproline (omega=0)</text>
        <dbReference type="Rhea" id="RHEA:16237"/>
        <dbReference type="Rhea" id="RHEA-COMP:10747"/>
        <dbReference type="Rhea" id="RHEA-COMP:10748"/>
        <dbReference type="ChEBI" id="CHEBI:83833"/>
        <dbReference type="ChEBI" id="CHEBI:83834"/>
        <dbReference type="EC" id="5.2.1.8"/>
    </reaction>
</comment>
<evidence type="ECO:0000313" key="12">
    <source>
        <dbReference type="Proteomes" id="UP001652661"/>
    </source>
</evidence>
<evidence type="ECO:0000256" key="3">
    <source>
        <dbReference type="ARBA" id="ARBA00011019"/>
    </source>
</evidence>
<evidence type="ECO:0000256" key="9">
    <source>
        <dbReference type="ARBA" id="ARBA00044820"/>
    </source>
</evidence>
<evidence type="ECO:0000313" key="13">
    <source>
        <dbReference type="RefSeq" id="XP_017031361.1"/>
    </source>
</evidence>
<dbReference type="GeneID" id="108080957"/>
<dbReference type="SUPFAM" id="SSF140984">
    <property type="entry name" value="PTPA-like"/>
    <property type="match status" value="1"/>
</dbReference>
<feature type="compositionally biased region" description="Polar residues" evidence="11">
    <location>
        <begin position="407"/>
        <end position="416"/>
    </location>
</feature>
<dbReference type="Pfam" id="PF03095">
    <property type="entry name" value="PTPA"/>
    <property type="match status" value="1"/>
</dbReference>
<dbReference type="GO" id="GO:0005634">
    <property type="term" value="C:nucleus"/>
    <property type="evidence" value="ECO:0007669"/>
    <property type="project" value="TreeGrafter"/>
</dbReference>